<dbReference type="InterPro" id="IPR036870">
    <property type="entry name" value="Ribosomal_bS18_sf"/>
</dbReference>
<dbReference type="PANTHER" id="PTHR13479">
    <property type="entry name" value="30S RIBOSOMAL PROTEIN S18"/>
    <property type="match status" value="1"/>
</dbReference>
<evidence type="ECO:0000313" key="7">
    <source>
        <dbReference type="Proteomes" id="UP000317371"/>
    </source>
</evidence>
<comment type="similarity">
    <text evidence="1 4 5">Belongs to the bacterial ribosomal protein bS18 family.</text>
</comment>
<dbReference type="InterPro" id="IPR001648">
    <property type="entry name" value="Ribosomal_bS18"/>
</dbReference>
<dbReference type="NCBIfam" id="TIGR00165">
    <property type="entry name" value="S18"/>
    <property type="match status" value="1"/>
</dbReference>
<dbReference type="EMBL" id="VIGC01000007">
    <property type="protein sequence ID" value="TQE96677.1"/>
    <property type="molecule type" value="Genomic_DNA"/>
</dbReference>
<organism evidence="6 7">
    <name type="scientific">Litorilinea aerophila</name>
    <dbReference type="NCBI Taxonomy" id="1204385"/>
    <lineage>
        <taxon>Bacteria</taxon>
        <taxon>Bacillati</taxon>
        <taxon>Chloroflexota</taxon>
        <taxon>Caldilineae</taxon>
        <taxon>Caldilineales</taxon>
        <taxon>Caldilineaceae</taxon>
        <taxon>Litorilinea</taxon>
    </lineage>
</organism>
<dbReference type="Pfam" id="PF01084">
    <property type="entry name" value="Ribosomal_S18"/>
    <property type="match status" value="1"/>
</dbReference>
<dbReference type="FunCoup" id="A0A540VIU6">
    <property type="interactions" value="447"/>
</dbReference>
<dbReference type="OrthoDB" id="9812008at2"/>
<evidence type="ECO:0000256" key="4">
    <source>
        <dbReference type="HAMAP-Rule" id="MF_00270"/>
    </source>
</evidence>
<dbReference type="PRINTS" id="PR00974">
    <property type="entry name" value="RIBOSOMALS18"/>
</dbReference>
<accession>A0A540VIU6</accession>
<comment type="subunit">
    <text evidence="4">Part of the 30S ribosomal subunit. Forms a tight heterodimer with protein bS6.</text>
</comment>
<dbReference type="SUPFAM" id="SSF46911">
    <property type="entry name" value="Ribosomal protein S18"/>
    <property type="match status" value="1"/>
</dbReference>
<evidence type="ECO:0000256" key="1">
    <source>
        <dbReference type="ARBA" id="ARBA00005589"/>
    </source>
</evidence>
<keyword evidence="2 4" id="KW-0689">Ribosomal protein</keyword>
<dbReference type="RefSeq" id="WP_141609419.1">
    <property type="nucleotide sequence ID" value="NZ_VIGC02000007.1"/>
</dbReference>
<name>A0A540VIU6_9CHLR</name>
<comment type="function">
    <text evidence="4">Binds as a heterodimer with protein bS6 to the central domain of the 16S rRNA, where it helps stabilize the platform of the 30S subunit.</text>
</comment>
<evidence type="ECO:0000256" key="5">
    <source>
        <dbReference type="RuleBase" id="RU003910"/>
    </source>
</evidence>
<comment type="caution">
    <text evidence="6">The sequence shown here is derived from an EMBL/GenBank/DDBJ whole genome shotgun (WGS) entry which is preliminary data.</text>
</comment>
<keyword evidence="4" id="KW-0699">rRNA-binding</keyword>
<dbReference type="Proteomes" id="UP000317371">
    <property type="component" value="Unassembled WGS sequence"/>
</dbReference>
<reference evidence="6 7" key="1">
    <citation type="submission" date="2019-06" db="EMBL/GenBank/DDBJ databases">
        <title>Genome sequence of Litorilinea aerophila BAA-2444.</title>
        <authorList>
            <person name="Maclea K.S."/>
            <person name="Maurais E.G."/>
            <person name="Iannazzi L.C."/>
        </authorList>
    </citation>
    <scope>NUCLEOTIDE SEQUENCE [LARGE SCALE GENOMIC DNA]</scope>
    <source>
        <strain evidence="6 7">ATCC BAA-2444</strain>
    </source>
</reference>
<dbReference type="PANTHER" id="PTHR13479:SF40">
    <property type="entry name" value="SMALL RIBOSOMAL SUBUNIT PROTEIN BS18M"/>
    <property type="match status" value="1"/>
</dbReference>
<gene>
    <name evidence="4 6" type="primary">rpsR</name>
    <name evidence="6" type="ORF">FKZ61_06730</name>
</gene>
<evidence type="ECO:0000256" key="3">
    <source>
        <dbReference type="ARBA" id="ARBA00023274"/>
    </source>
</evidence>
<dbReference type="GO" id="GO:0070181">
    <property type="term" value="F:small ribosomal subunit rRNA binding"/>
    <property type="evidence" value="ECO:0007669"/>
    <property type="project" value="TreeGrafter"/>
</dbReference>
<sequence length="83" mass="9989">MERERGGRRSRRIGSDVRLEDIDYKNIPLLSRFLDRRGRILSRRKTRVSAKVQRRIVKAIKHARHLALLPYTADQTRIVRKRR</sequence>
<dbReference type="GO" id="GO:0003735">
    <property type="term" value="F:structural constituent of ribosome"/>
    <property type="evidence" value="ECO:0007669"/>
    <property type="project" value="InterPro"/>
</dbReference>
<evidence type="ECO:0000313" key="6">
    <source>
        <dbReference type="EMBL" id="TQE96677.1"/>
    </source>
</evidence>
<dbReference type="Gene3D" id="4.10.640.10">
    <property type="entry name" value="Ribosomal protein S18"/>
    <property type="match status" value="1"/>
</dbReference>
<dbReference type="GO" id="GO:0006412">
    <property type="term" value="P:translation"/>
    <property type="evidence" value="ECO:0007669"/>
    <property type="project" value="UniProtKB-UniRule"/>
</dbReference>
<dbReference type="InParanoid" id="A0A540VIU6"/>
<dbReference type="HAMAP" id="MF_00270">
    <property type="entry name" value="Ribosomal_bS18"/>
    <property type="match status" value="1"/>
</dbReference>
<dbReference type="GO" id="GO:0022627">
    <property type="term" value="C:cytosolic small ribosomal subunit"/>
    <property type="evidence" value="ECO:0007669"/>
    <property type="project" value="TreeGrafter"/>
</dbReference>
<evidence type="ECO:0000256" key="2">
    <source>
        <dbReference type="ARBA" id="ARBA00022980"/>
    </source>
</evidence>
<proteinExistence type="inferred from homology"/>
<keyword evidence="7" id="KW-1185">Reference proteome</keyword>
<keyword evidence="3 4" id="KW-0687">Ribonucleoprotein</keyword>
<dbReference type="AlphaFoldDB" id="A0A540VIU6"/>
<keyword evidence="4" id="KW-0694">RNA-binding</keyword>
<protein>
    <recommendedName>
        <fullName evidence="4">Small ribosomal subunit protein bS18</fullName>
    </recommendedName>
</protein>